<keyword evidence="11" id="KW-1185">Reference proteome</keyword>
<evidence type="ECO:0000256" key="3">
    <source>
        <dbReference type="ARBA" id="ARBA00022692"/>
    </source>
</evidence>
<feature type="domain" description="Amino acid transporter transmembrane" evidence="9">
    <location>
        <begin position="124"/>
        <end position="235"/>
    </location>
</feature>
<evidence type="ECO:0000256" key="7">
    <source>
        <dbReference type="SAM" id="MobiDB-lite"/>
    </source>
</evidence>
<feature type="region of interest" description="Disordered" evidence="7">
    <location>
        <begin position="88"/>
        <end position="112"/>
    </location>
</feature>
<keyword evidence="2" id="KW-0813">Transport</keyword>
<evidence type="ECO:0000313" key="11">
    <source>
        <dbReference type="Proteomes" id="UP000467841"/>
    </source>
</evidence>
<keyword evidence="5 8" id="KW-1133">Transmembrane helix</keyword>
<name>A0A6D2KZE6_9BRAS</name>
<sequence>MLALIFGSVVYTAIFGGVSDNGRIPLLRLGNIPTVSGIYLFGFGGHIVFPNIYTSMKDPPNSQRLHVNIEYVGIDRELCYGDGIVHGTSHHRSDDVRTKRKSPNYPQSSKTFTRKQDRSLGHTVLTPMTKYALEFAPLAIQLERSLPLNMTDRTKLVARGLVGSAILLVILALALTVPFFGYVLSLTGSLVSVTIAVILLSAFYLKICWDGMSKLKRVANLGFIVFSCVLGVLGSFDSSKSLVKELVRVHGG</sequence>
<dbReference type="Proteomes" id="UP000467841">
    <property type="component" value="Unassembled WGS sequence"/>
</dbReference>
<gene>
    <name evidence="10" type="ORF">MERR_LOCUS44790</name>
</gene>
<dbReference type="GO" id="GO:0016020">
    <property type="term" value="C:membrane"/>
    <property type="evidence" value="ECO:0007669"/>
    <property type="project" value="UniProtKB-SubCell"/>
</dbReference>
<feature type="transmembrane region" description="Helical" evidence="8">
    <location>
        <begin position="156"/>
        <end position="176"/>
    </location>
</feature>
<keyword evidence="3 8" id="KW-0812">Transmembrane</keyword>
<accession>A0A6D2KZE6</accession>
<organism evidence="10 11">
    <name type="scientific">Microthlaspi erraticum</name>
    <dbReference type="NCBI Taxonomy" id="1685480"/>
    <lineage>
        <taxon>Eukaryota</taxon>
        <taxon>Viridiplantae</taxon>
        <taxon>Streptophyta</taxon>
        <taxon>Embryophyta</taxon>
        <taxon>Tracheophyta</taxon>
        <taxon>Spermatophyta</taxon>
        <taxon>Magnoliopsida</taxon>
        <taxon>eudicotyledons</taxon>
        <taxon>Gunneridae</taxon>
        <taxon>Pentapetalae</taxon>
        <taxon>rosids</taxon>
        <taxon>malvids</taxon>
        <taxon>Brassicales</taxon>
        <taxon>Brassicaceae</taxon>
        <taxon>Coluteocarpeae</taxon>
        <taxon>Microthlaspi</taxon>
    </lineage>
</organism>
<evidence type="ECO:0000256" key="1">
    <source>
        <dbReference type="ARBA" id="ARBA00004370"/>
    </source>
</evidence>
<protein>
    <recommendedName>
        <fullName evidence="9">Amino acid transporter transmembrane domain-containing protein</fullName>
    </recommendedName>
</protein>
<evidence type="ECO:0000259" key="9">
    <source>
        <dbReference type="Pfam" id="PF01490"/>
    </source>
</evidence>
<evidence type="ECO:0000256" key="5">
    <source>
        <dbReference type="ARBA" id="ARBA00022989"/>
    </source>
</evidence>
<dbReference type="Pfam" id="PF01490">
    <property type="entry name" value="Aa_trans"/>
    <property type="match status" value="1"/>
</dbReference>
<dbReference type="InterPro" id="IPR013057">
    <property type="entry name" value="AA_transpt_TM"/>
</dbReference>
<evidence type="ECO:0000256" key="6">
    <source>
        <dbReference type="ARBA" id="ARBA00023136"/>
    </source>
</evidence>
<feature type="transmembrane region" description="Helical" evidence="8">
    <location>
        <begin position="182"/>
        <end position="205"/>
    </location>
</feature>
<dbReference type="OrthoDB" id="655540at2759"/>
<dbReference type="EMBL" id="CACVBM020001695">
    <property type="protein sequence ID" value="CAA7057554.1"/>
    <property type="molecule type" value="Genomic_DNA"/>
</dbReference>
<comment type="caution">
    <text evidence="10">The sequence shown here is derived from an EMBL/GenBank/DDBJ whole genome shotgun (WGS) entry which is preliminary data.</text>
</comment>
<reference evidence="10" key="1">
    <citation type="submission" date="2020-01" db="EMBL/GenBank/DDBJ databases">
        <authorList>
            <person name="Mishra B."/>
        </authorList>
    </citation>
    <scope>NUCLEOTIDE SEQUENCE [LARGE SCALE GENOMIC DNA]</scope>
</reference>
<evidence type="ECO:0000256" key="2">
    <source>
        <dbReference type="ARBA" id="ARBA00022448"/>
    </source>
</evidence>
<evidence type="ECO:0000256" key="8">
    <source>
        <dbReference type="SAM" id="Phobius"/>
    </source>
</evidence>
<evidence type="ECO:0000313" key="10">
    <source>
        <dbReference type="EMBL" id="CAA7057554.1"/>
    </source>
</evidence>
<feature type="transmembrane region" description="Helical" evidence="8">
    <location>
        <begin position="36"/>
        <end position="54"/>
    </location>
</feature>
<dbReference type="GO" id="GO:0006865">
    <property type="term" value="P:amino acid transport"/>
    <property type="evidence" value="ECO:0007669"/>
    <property type="project" value="UniProtKB-KW"/>
</dbReference>
<evidence type="ECO:0000256" key="4">
    <source>
        <dbReference type="ARBA" id="ARBA00022970"/>
    </source>
</evidence>
<keyword evidence="6 8" id="KW-0472">Membrane</keyword>
<dbReference type="PANTHER" id="PTHR48017">
    <property type="entry name" value="OS05G0424000 PROTEIN-RELATED"/>
    <property type="match status" value="1"/>
</dbReference>
<dbReference type="AlphaFoldDB" id="A0A6D2KZE6"/>
<proteinExistence type="predicted"/>
<comment type="subcellular location">
    <subcellularLocation>
        <location evidence="1">Membrane</location>
    </subcellularLocation>
</comment>
<keyword evidence="4" id="KW-0029">Amino-acid transport</keyword>
<feature type="transmembrane region" description="Helical" evidence="8">
    <location>
        <begin position="217"/>
        <end position="236"/>
    </location>
</feature>